<reference evidence="3" key="4">
    <citation type="journal article" date="2015" name="G3 (Bethesda)">
        <title>Genome sequences of three phytopathogenic species of the Magnaporthaceae family of fungi.</title>
        <authorList>
            <person name="Okagaki L.H."/>
            <person name="Nunes C.C."/>
            <person name="Sailsbery J."/>
            <person name="Clay B."/>
            <person name="Brown D."/>
            <person name="John T."/>
            <person name="Oh Y."/>
            <person name="Young N."/>
            <person name="Fitzgerald M."/>
            <person name="Haas B.J."/>
            <person name="Zeng Q."/>
            <person name="Young S."/>
            <person name="Adiconis X."/>
            <person name="Fan L."/>
            <person name="Levin J.Z."/>
            <person name="Mitchell T.K."/>
            <person name="Okubara P.A."/>
            <person name="Farman M.L."/>
            <person name="Kohn L.M."/>
            <person name="Birren B."/>
            <person name="Ma L.-J."/>
            <person name="Dean R.A."/>
        </authorList>
    </citation>
    <scope>NUCLEOTIDE SEQUENCE</scope>
    <source>
        <strain evidence="3">ATCC 64411 / 73-15</strain>
    </source>
</reference>
<dbReference type="GO" id="GO:0005739">
    <property type="term" value="C:mitochondrion"/>
    <property type="evidence" value="ECO:0007669"/>
    <property type="project" value="TreeGrafter"/>
</dbReference>
<feature type="compositionally biased region" description="Basic residues" evidence="1">
    <location>
        <begin position="354"/>
        <end position="369"/>
    </location>
</feature>
<feature type="compositionally biased region" description="Low complexity" evidence="1">
    <location>
        <begin position="234"/>
        <end position="249"/>
    </location>
</feature>
<dbReference type="InterPro" id="IPR027417">
    <property type="entry name" value="P-loop_NTPase"/>
</dbReference>
<reference evidence="4" key="2">
    <citation type="submission" date="2010-05" db="EMBL/GenBank/DDBJ databases">
        <title>The genome sequence of Magnaporthe poae strain ATCC 64411.</title>
        <authorList>
            <person name="Ma L.-J."/>
            <person name="Dead R."/>
            <person name="Young S."/>
            <person name="Zeng Q."/>
            <person name="Koehrsen M."/>
            <person name="Alvarado L."/>
            <person name="Berlin A."/>
            <person name="Chapman S.B."/>
            <person name="Chen Z."/>
            <person name="Freedman E."/>
            <person name="Gellesch M."/>
            <person name="Goldberg J."/>
            <person name="Griggs A."/>
            <person name="Gujja S."/>
            <person name="Heilman E.R."/>
            <person name="Heiman D."/>
            <person name="Hepburn T."/>
            <person name="Howarth C."/>
            <person name="Jen D."/>
            <person name="Larson L."/>
            <person name="Mehta T."/>
            <person name="Neiman D."/>
            <person name="Pearson M."/>
            <person name="Roberts A."/>
            <person name="Saif S."/>
            <person name="Shea T."/>
            <person name="Shenoy N."/>
            <person name="Sisk P."/>
            <person name="Stolte C."/>
            <person name="Sykes S."/>
            <person name="Walk T."/>
            <person name="White J."/>
            <person name="Yandava C."/>
            <person name="Haas B."/>
            <person name="Nusbaum C."/>
            <person name="Birren B."/>
        </authorList>
    </citation>
    <scope>NUCLEOTIDE SEQUENCE [LARGE SCALE GENOMIC DNA]</scope>
    <source>
        <strain evidence="4">ATCC 64411 / 73-15</strain>
    </source>
</reference>
<feature type="region of interest" description="Disordered" evidence="1">
    <location>
        <begin position="230"/>
        <end position="372"/>
    </location>
</feature>
<evidence type="ECO:0000256" key="1">
    <source>
        <dbReference type="SAM" id="MobiDB-lite"/>
    </source>
</evidence>
<dbReference type="EMBL" id="ADBL01001731">
    <property type="status" value="NOT_ANNOTATED_CDS"/>
    <property type="molecule type" value="Genomic_DNA"/>
</dbReference>
<feature type="region of interest" description="Disordered" evidence="1">
    <location>
        <begin position="1"/>
        <end position="47"/>
    </location>
</feature>
<reference evidence="3" key="5">
    <citation type="submission" date="2015-06" db="UniProtKB">
        <authorList>
            <consortium name="EnsemblFungi"/>
        </authorList>
    </citation>
    <scope>IDENTIFICATION</scope>
    <source>
        <strain evidence="3">ATCC 64411</strain>
    </source>
</reference>
<reference evidence="2" key="3">
    <citation type="submission" date="2011-03" db="EMBL/GenBank/DDBJ databases">
        <title>Annotation of Magnaporthe poae ATCC 64411.</title>
        <authorList>
            <person name="Ma L.-J."/>
            <person name="Dead R."/>
            <person name="Young S.K."/>
            <person name="Zeng Q."/>
            <person name="Gargeya S."/>
            <person name="Fitzgerald M."/>
            <person name="Haas B."/>
            <person name="Abouelleil A."/>
            <person name="Alvarado L."/>
            <person name="Arachchi H.M."/>
            <person name="Berlin A."/>
            <person name="Brown A."/>
            <person name="Chapman S.B."/>
            <person name="Chen Z."/>
            <person name="Dunbar C."/>
            <person name="Freedman E."/>
            <person name="Gearin G."/>
            <person name="Gellesch M."/>
            <person name="Goldberg J."/>
            <person name="Griggs A."/>
            <person name="Gujja S."/>
            <person name="Heiman D."/>
            <person name="Howarth C."/>
            <person name="Larson L."/>
            <person name="Lui A."/>
            <person name="MacDonald P.J.P."/>
            <person name="Mehta T."/>
            <person name="Montmayeur A."/>
            <person name="Murphy C."/>
            <person name="Neiman D."/>
            <person name="Pearson M."/>
            <person name="Priest M."/>
            <person name="Roberts A."/>
            <person name="Saif S."/>
            <person name="Shea T."/>
            <person name="Shenoy N."/>
            <person name="Sisk P."/>
            <person name="Stolte C."/>
            <person name="Sykes S."/>
            <person name="Yandava C."/>
            <person name="Wortman J."/>
            <person name="Nusbaum C."/>
            <person name="Birren B."/>
        </authorList>
    </citation>
    <scope>NUCLEOTIDE SEQUENCE</scope>
    <source>
        <strain evidence="2">ATCC 64411</strain>
    </source>
</reference>
<feature type="compositionally biased region" description="Basic and acidic residues" evidence="1">
    <location>
        <begin position="328"/>
        <end position="353"/>
    </location>
</feature>
<dbReference type="EMBL" id="GL876971">
    <property type="protein sequence ID" value="KLU88177.1"/>
    <property type="molecule type" value="Genomic_DNA"/>
</dbReference>
<evidence type="ECO:0008006" key="5">
    <source>
        <dbReference type="Google" id="ProtNLM"/>
    </source>
</evidence>
<dbReference type="eggNOG" id="KOG2486">
    <property type="taxonomic scope" value="Eukaryota"/>
</dbReference>
<dbReference type="Gene3D" id="3.40.50.300">
    <property type="entry name" value="P-loop containing nucleotide triphosphate hydrolases"/>
    <property type="match status" value="1"/>
</dbReference>
<keyword evidence="4" id="KW-1185">Reference proteome</keyword>
<accession>A0A0C4E3Y5</accession>
<feature type="compositionally biased region" description="Low complexity" evidence="1">
    <location>
        <begin position="300"/>
        <end position="309"/>
    </location>
</feature>
<dbReference type="OrthoDB" id="391988at2759"/>
<organism evidence="3 4">
    <name type="scientific">Magnaporthiopsis poae (strain ATCC 64411 / 73-15)</name>
    <name type="common">Kentucky bluegrass fungus</name>
    <name type="synonym">Magnaporthe poae</name>
    <dbReference type="NCBI Taxonomy" id="644358"/>
    <lineage>
        <taxon>Eukaryota</taxon>
        <taxon>Fungi</taxon>
        <taxon>Dikarya</taxon>
        <taxon>Ascomycota</taxon>
        <taxon>Pezizomycotina</taxon>
        <taxon>Sordariomycetes</taxon>
        <taxon>Sordariomycetidae</taxon>
        <taxon>Magnaporthales</taxon>
        <taxon>Magnaporthaceae</taxon>
        <taxon>Magnaporthiopsis</taxon>
    </lineage>
</organism>
<sequence>MYGFGPPPSRQTDNNGDDWLDKEGGRSRSEVREDAKQRAREREESHRHRLYLMDTPGYGLNSHERWGDEIVKYFNKRNMLRGAVMLIDSVAGVKDDDRQALMLLRRAGVRTAVVLTKGDKVMRRGGGGGGGGGDGTADSVAVVERCTQVWEELRAAAAGPGNDWIEGQENGFREVFVTAAGGPDGFGVSGARLLVGRLAGLLEDVPAEAATASSPETAPKIVSFDDIEFLPERSSPSPSPKTVAAAAPAPASPPPAVVRGAPPSPSPQLQPQQQPQPPVQFPDWDWDMGFQPDTTKPAKSSEGSKVSSTVKEKKSSGPNWRDKKNKRENKVKVAPWERKKKDTKQTRQESDRKSKARKARKARTTRRPVRAGVCLEERRQVQKGQVGKIGGKQHAKSDFLKMASLQSVYNM</sequence>
<dbReference type="AlphaFoldDB" id="A0A0C4E3Y5"/>
<feature type="compositionally biased region" description="Pro residues" evidence="1">
    <location>
        <begin position="250"/>
        <end position="280"/>
    </location>
</feature>
<gene>
    <name evidence="2" type="ORF">MAPG_07164</name>
</gene>
<protein>
    <recommendedName>
        <fullName evidence="5">EngB-type G domain-containing protein</fullName>
    </recommendedName>
</protein>
<dbReference type="InterPro" id="IPR052279">
    <property type="entry name" value="EngB_GTPase"/>
</dbReference>
<evidence type="ECO:0000313" key="2">
    <source>
        <dbReference type="EMBL" id="KLU88177.1"/>
    </source>
</evidence>
<dbReference type="STRING" id="644358.A0A0C4E3Y5"/>
<dbReference type="PANTHER" id="PTHR46498">
    <property type="entry name" value="GTP-BINDING PROTEIN 8"/>
    <property type="match status" value="1"/>
</dbReference>
<evidence type="ECO:0000313" key="3">
    <source>
        <dbReference type="EnsemblFungi" id="MAPG_07164T0"/>
    </source>
</evidence>
<reference evidence="2" key="1">
    <citation type="submission" date="2010-05" db="EMBL/GenBank/DDBJ databases">
        <title>The Genome Sequence of Magnaporthe poae strain ATCC 64411.</title>
        <authorList>
            <consortium name="The Broad Institute Genome Sequencing Platform"/>
            <consortium name="Broad Institute Genome Sequencing Center for Infectious Disease"/>
            <person name="Ma L.-J."/>
            <person name="Dead R."/>
            <person name="Young S."/>
            <person name="Zeng Q."/>
            <person name="Koehrsen M."/>
            <person name="Alvarado L."/>
            <person name="Berlin A."/>
            <person name="Chapman S.B."/>
            <person name="Chen Z."/>
            <person name="Freedman E."/>
            <person name="Gellesch M."/>
            <person name="Goldberg J."/>
            <person name="Griggs A."/>
            <person name="Gujja S."/>
            <person name="Heilman E.R."/>
            <person name="Heiman D."/>
            <person name="Hepburn T."/>
            <person name="Howarth C."/>
            <person name="Jen D."/>
            <person name="Larson L."/>
            <person name="Mehta T."/>
            <person name="Neiman D."/>
            <person name="Pearson M."/>
            <person name="Roberts A."/>
            <person name="Saif S."/>
            <person name="Shea T."/>
            <person name="Shenoy N."/>
            <person name="Sisk P."/>
            <person name="Stolte C."/>
            <person name="Sykes S."/>
            <person name="Walk T."/>
            <person name="White J."/>
            <person name="Yandava C."/>
            <person name="Haas B."/>
            <person name="Nusbaum C."/>
            <person name="Birren B."/>
        </authorList>
    </citation>
    <scope>NUCLEOTIDE SEQUENCE</scope>
    <source>
        <strain evidence="2">ATCC 64411</strain>
    </source>
</reference>
<proteinExistence type="predicted"/>
<dbReference type="EnsemblFungi" id="MAPG_07164T0">
    <property type="protein sequence ID" value="MAPG_07164T0"/>
    <property type="gene ID" value="MAPG_07164"/>
</dbReference>
<name>A0A0C4E3Y5_MAGP6</name>
<dbReference type="SUPFAM" id="SSF52540">
    <property type="entry name" value="P-loop containing nucleoside triphosphate hydrolases"/>
    <property type="match status" value="1"/>
</dbReference>
<dbReference type="PANTHER" id="PTHR46498:SF1">
    <property type="entry name" value="GTP-BINDING PROTEIN 8"/>
    <property type="match status" value="1"/>
</dbReference>
<dbReference type="Proteomes" id="UP000011715">
    <property type="component" value="Unassembled WGS sequence"/>
</dbReference>
<dbReference type="VEuPathDB" id="FungiDB:MAPG_07164"/>
<evidence type="ECO:0000313" key="4">
    <source>
        <dbReference type="Proteomes" id="UP000011715"/>
    </source>
</evidence>
<feature type="compositionally biased region" description="Basic and acidic residues" evidence="1">
    <location>
        <begin position="19"/>
        <end position="46"/>
    </location>
</feature>